<keyword evidence="5 8" id="KW-0812">Transmembrane</keyword>
<organism evidence="10 11">
    <name type="scientific">Brotaphodocola catenula</name>
    <dbReference type="NCBI Taxonomy" id="2885361"/>
    <lineage>
        <taxon>Bacteria</taxon>
        <taxon>Bacillati</taxon>
        <taxon>Bacillota</taxon>
        <taxon>Clostridia</taxon>
        <taxon>Lachnospirales</taxon>
        <taxon>Lachnospiraceae</taxon>
        <taxon>Brotaphodocola</taxon>
    </lineage>
</organism>
<evidence type="ECO:0000256" key="7">
    <source>
        <dbReference type="ARBA" id="ARBA00023136"/>
    </source>
</evidence>
<evidence type="ECO:0000313" key="10">
    <source>
        <dbReference type="EMBL" id="MCC2164581.1"/>
    </source>
</evidence>
<feature type="domain" description="ABC transmembrane type-1" evidence="9">
    <location>
        <begin position="63"/>
        <end position="277"/>
    </location>
</feature>
<evidence type="ECO:0000256" key="2">
    <source>
        <dbReference type="ARBA" id="ARBA00007069"/>
    </source>
</evidence>
<dbReference type="PANTHER" id="PTHR43470:SF4">
    <property type="entry name" value="ABC TRANSPORTER PERMEASE PROTEIN YQGI-RELATED"/>
    <property type="match status" value="1"/>
</dbReference>
<keyword evidence="4 8" id="KW-1003">Cell membrane</keyword>
<gene>
    <name evidence="10" type="primary">pstA</name>
    <name evidence="10" type="ORF">LKD32_06760</name>
</gene>
<keyword evidence="7 8" id="KW-0472">Membrane</keyword>
<dbReference type="InterPro" id="IPR005672">
    <property type="entry name" value="Phosphate_PstA"/>
</dbReference>
<comment type="caution">
    <text evidence="10">The sequence shown here is derived from an EMBL/GenBank/DDBJ whole genome shotgun (WGS) entry which is preliminary data.</text>
</comment>
<keyword evidence="6 8" id="KW-1133">Transmembrane helix</keyword>
<dbReference type="InterPro" id="IPR035906">
    <property type="entry name" value="MetI-like_sf"/>
</dbReference>
<feature type="transmembrane region" description="Helical" evidence="8">
    <location>
        <begin position="20"/>
        <end position="46"/>
    </location>
</feature>
<evidence type="ECO:0000256" key="8">
    <source>
        <dbReference type="RuleBase" id="RU363043"/>
    </source>
</evidence>
<evidence type="ECO:0000256" key="1">
    <source>
        <dbReference type="ARBA" id="ARBA00004651"/>
    </source>
</evidence>
<dbReference type="CDD" id="cd06261">
    <property type="entry name" value="TM_PBP2"/>
    <property type="match status" value="1"/>
</dbReference>
<comment type="caution">
    <text evidence="8">Lacks conserved residue(s) required for the propagation of feature annotation.</text>
</comment>
<evidence type="ECO:0000313" key="11">
    <source>
        <dbReference type="Proteomes" id="UP001198962"/>
    </source>
</evidence>
<proteinExistence type="inferred from homology"/>
<feature type="transmembrane region" description="Helical" evidence="8">
    <location>
        <begin position="67"/>
        <end position="88"/>
    </location>
</feature>
<dbReference type="SUPFAM" id="SSF161098">
    <property type="entry name" value="MetI-like"/>
    <property type="match status" value="1"/>
</dbReference>
<keyword evidence="11" id="KW-1185">Reference proteome</keyword>
<accession>A0AAE3DKY6</accession>
<feature type="transmembrane region" description="Helical" evidence="8">
    <location>
        <begin position="108"/>
        <end position="127"/>
    </location>
</feature>
<reference evidence="10" key="1">
    <citation type="submission" date="2021-10" db="EMBL/GenBank/DDBJ databases">
        <title>Anaerobic single-cell dispensing facilitates the cultivation of human gut bacteria.</title>
        <authorList>
            <person name="Afrizal A."/>
        </authorList>
    </citation>
    <scope>NUCLEOTIDE SEQUENCE</scope>
    <source>
        <strain evidence="10">CLA-AA-H274</strain>
    </source>
</reference>
<comment type="subcellular location">
    <subcellularLocation>
        <location evidence="1 8">Cell membrane</location>
        <topology evidence="1 8">Multi-pass membrane protein</topology>
    </subcellularLocation>
</comment>
<dbReference type="Pfam" id="PF00528">
    <property type="entry name" value="BPD_transp_1"/>
    <property type="match status" value="1"/>
</dbReference>
<dbReference type="GO" id="GO:0005886">
    <property type="term" value="C:plasma membrane"/>
    <property type="evidence" value="ECO:0007669"/>
    <property type="project" value="UniProtKB-SubCell"/>
</dbReference>
<evidence type="ECO:0000256" key="3">
    <source>
        <dbReference type="ARBA" id="ARBA00022448"/>
    </source>
</evidence>
<dbReference type="InterPro" id="IPR000515">
    <property type="entry name" value="MetI-like"/>
</dbReference>
<dbReference type="GO" id="GO:0005315">
    <property type="term" value="F:phosphate transmembrane transporter activity"/>
    <property type="evidence" value="ECO:0007669"/>
    <property type="project" value="InterPro"/>
</dbReference>
<evidence type="ECO:0000256" key="6">
    <source>
        <dbReference type="ARBA" id="ARBA00022989"/>
    </source>
</evidence>
<keyword evidence="3" id="KW-0813">Transport</keyword>
<evidence type="ECO:0000256" key="5">
    <source>
        <dbReference type="ARBA" id="ARBA00022692"/>
    </source>
</evidence>
<evidence type="ECO:0000256" key="4">
    <source>
        <dbReference type="ARBA" id="ARBA00022475"/>
    </source>
</evidence>
<dbReference type="AlphaFoldDB" id="A0AAE3DKY6"/>
<dbReference type="PROSITE" id="PS50928">
    <property type="entry name" value="ABC_TM1"/>
    <property type="match status" value="1"/>
</dbReference>
<dbReference type="Gene3D" id="1.10.3720.10">
    <property type="entry name" value="MetI-like"/>
    <property type="match status" value="1"/>
</dbReference>
<sequence>MVDAKIQRSRMVDSVMTAVFYVIAVFFFTLLLGFACKVIIGGLLGAKPEMFRFARKGSLGNQLFNTIYLVVLSLLVSVPLGVGGGIYLGMYAKQGKGAHFLRMCIETLSSLPSIVVGLFGYLVFLVFMGMGKSLFAGALSVSILTLPLITTTTEDALKGLPKGYFQASLGLGATKWQSIFHVLLPACVPRIMTGVILAAGRGFGEAAALLYTTGSGTDLRWGNWNLSAPTCPLNVFRPAETLSIQIWNLQVNGQDRALANASSAILMLLVLAFSIGANLWSHHIKKKSAGEEA</sequence>
<dbReference type="EMBL" id="JAJEPU010000016">
    <property type="protein sequence ID" value="MCC2164581.1"/>
    <property type="molecule type" value="Genomic_DNA"/>
</dbReference>
<protein>
    <recommendedName>
        <fullName evidence="8">Phosphate transport system permease protein PstA</fullName>
    </recommendedName>
</protein>
<evidence type="ECO:0000259" key="9">
    <source>
        <dbReference type="PROSITE" id="PS50928"/>
    </source>
</evidence>
<name>A0AAE3DKY6_9FIRM</name>
<dbReference type="PANTHER" id="PTHR43470">
    <property type="entry name" value="PHOSPHATE TRANSPORT SYSTEM PERMEASE PROTEIN PSTA-RELATED"/>
    <property type="match status" value="1"/>
</dbReference>
<comment type="similarity">
    <text evidence="2 8">Belongs to the binding-protein-dependent transport system permease family. CysTW subfamily.</text>
</comment>
<dbReference type="NCBIfam" id="TIGR00974">
    <property type="entry name" value="3a0107s02c"/>
    <property type="match status" value="1"/>
</dbReference>
<feature type="transmembrane region" description="Helical" evidence="8">
    <location>
        <begin position="257"/>
        <end position="280"/>
    </location>
</feature>
<dbReference type="Proteomes" id="UP001198962">
    <property type="component" value="Unassembled WGS sequence"/>
</dbReference>
<dbReference type="GO" id="GO:0035435">
    <property type="term" value="P:phosphate ion transmembrane transport"/>
    <property type="evidence" value="ECO:0007669"/>
    <property type="project" value="InterPro"/>
</dbReference>